<dbReference type="InterPro" id="IPR004875">
    <property type="entry name" value="DDE_SF_endonuclease_dom"/>
</dbReference>
<organism evidence="2 3">
    <name type="scientific">Choiromyces venosus 120613-1</name>
    <dbReference type="NCBI Taxonomy" id="1336337"/>
    <lineage>
        <taxon>Eukaryota</taxon>
        <taxon>Fungi</taxon>
        <taxon>Dikarya</taxon>
        <taxon>Ascomycota</taxon>
        <taxon>Pezizomycotina</taxon>
        <taxon>Pezizomycetes</taxon>
        <taxon>Pezizales</taxon>
        <taxon>Tuberaceae</taxon>
        <taxon>Choiromyces</taxon>
    </lineage>
</organism>
<evidence type="ECO:0000259" key="1">
    <source>
        <dbReference type="Pfam" id="PF03184"/>
    </source>
</evidence>
<protein>
    <submittedName>
        <fullName evidence="2">DDE-domain-containing protein</fullName>
    </submittedName>
</protein>
<dbReference type="OrthoDB" id="4327074at2759"/>
<dbReference type="EMBL" id="ML120438">
    <property type="protein sequence ID" value="RPA94370.1"/>
    <property type="molecule type" value="Genomic_DNA"/>
</dbReference>
<evidence type="ECO:0000313" key="2">
    <source>
        <dbReference type="EMBL" id="RPA94370.1"/>
    </source>
</evidence>
<accession>A0A3N4JD53</accession>
<keyword evidence="3" id="KW-1185">Reference proteome</keyword>
<name>A0A3N4JD53_9PEZI</name>
<dbReference type="STRING" id="1336337.A0A3N4JD53"/>
<dbReference type="GO" id="GO:0003676">
    <property type="term" value="F:nucleic acid binding"/>
    <property type="evidence" value="ECO:0007669"/>
    <property type="project" value="InterPro"/>
</dbReference>
<feature type="non-terminal residue" evidence="2">
    <location>
        <position position="196"/>
    </location>
</feature>
<dbReference type="Proteomes" id="UP000276215">
    <property type="component" value="Unassembled WGS sequence"/>
</dbReference>
<dbReference type="AlphaFoldDB" id="A0A3N4JD53"/>
<feature type="domain" description="DDE-1" evidence="1">
    <location>
        <begin position="23"/>
        <end position="132"/>
    </location>
</feature>
<reference evidence="2 3" key="1">
    <citation type="journal article" date="2018" name="Nat. Ecol. Evol.">
        <title>Pezizomycetes genomes reveal the molecular basis of ectomycorrhizal truffle lifestyle.</title>
        <authorList>
            <person name="Murat C."/>
            <person name="Payen T."/>
            <person name="Noel B."/>
            <person name="Kuo A."/>
            <person name="Morin E."/>
            <person name="Chen J."/>
            <person name="Kohler A."/>
            <person name="Krizsan K."/>
            <person name="Balestrini R."/>
            <person name="Da Silva C."/>
            <person name="Montanini B."/>
            <person name="Hainaut M."/>
            <person name="Levati E."/>
            <person name="Barry K.W."/>
            <person name="Belfiori B."/>
            <person name="Cichocki N."/>
            <person name="Clum A."/>
            <person name="Dockter R.B."/>
            <person name="Fauchery L."/>
            <person name="Guy J."/>
            <person name="Iotti M."/>
            <person name="Le Tacon F."/>
            <person name="Lindquist E.A."/>
            <person name="Lipzen A."/>
            <person name="Malagnac F."/>
            <person name="Mello A."/>
            <person name="Molinier V."/>
            <person name="Miyauchi S."/>
            <person name="Poulain J."/>
            <person name="Riccioni C."/>
            <person name="Rubini A."/>
            <person name="Sitrit Y."/>
            <person name="Splivallo R."/>
            <person name="Traeger S."/>
            <person name="Wang M."/>
            <person name="Zifcakova L."/>
            <person name="Wipf D."/>
            <person name="Zambonelli A."/>
            <person name="Paolocci F."/>
            <person name="Nowrousian M."/>
            <person name="Ottonello S."/>
            <person name="Baldrian P."/>
            <person name="Spatafora J.W."/>
            <person name="Henrissat B."/>
            <person name="Nagy L.G."/>
            <person name="Aury J.M."/>
            <person name="Wincker P."/>
            <person name="Grigoriev I.V."/>
            <person name="Bonfante P."/>
            <person name="Martin F.M."/>
        </authorList>
    </citation>
    <scope>NUCLEOTIDE SEQUENCE [LARGE SCALE GENOMIC DNA]</scope>
    <source>
        <strain evidence="2 3">120613-1</strain>
    </source>
</reference>
<evidence type="ECO:0000313" key="3">
    <source>
        <dbReference type="Proteomes" id="UP000276215"/>
    </source>
</evidence>
<dbReference type="Pfam" id="PF03184">
    <property type="entry name" value="DDE_1"/>
    <property type="match status" value="1"/>
</dbReference>
<gene>
    <name evidence="2" type="ORF">L873DRAFT_1937600</name>
</gene>
<sequence>MIIFKAKDFHEEWFEDLSNLEANFGLGSVTTDKSGVRYRILLFDGHNSHVNISFLEYCINNKVIPIYLPPHISHHLQPLDVSVFSTYKHAYCAELQEQFESHDHGIGKYNFYQIIRKVWPIALTPENIRSVFWYVEIIPSDSTIILDQLRNEQKVKDERISHNNTTISPTHKLSDLEISEVFNIHIPQKPHQLTNQ</sequence>
<proteinExistence type="predicted"/>